<evidence type="ECO:0000256" key="9">
    <source>
        <dbReference type="SAM" id="MobiDB-lite"/>
    </source>
</evidence>
<dbReference type="GO" id="GO:0016020">
    <property type="term" value="C:membrane"/>
    <property type="evidence" value="ECO:0007669"/>
    <property type="project" value="UniProtKB-SubCell"/>
</dbReference>
<dbReference type="Proteomes" id="UP000594454">
    <property type="component" value="Chromosome 2"/>
</dbReference>
<dbReference type="AlphaFoldDB" id="A0A7R8UGV8"/>
<reference evidence="11 12" key="1">
    <citation type="submission" date="2020-11" db="EMBL/GenBank/DDBJ databases">
        <authorList>
            <person name="Wallbank WR R."/>
            <person name="Pardo Diaz C."/>
            <person name="Kozak K."/>
            <person name="Martin S."/>
            <person name="Jiggins C."/>
            <person name="Moest M."/>
            <person name="Warren A I."/>
            <person name="Generalovic N T."/>
            <person name="Byers J.R.P. K."/>
            <person name="Montejo-Kovacevich G."/>
            <person name="Yen C E."/>
        </authorList>
    </citation>
    <scope>NUCLEOTIDE SEQUENCE [LARGE SCALE GENOMIC DNA]</scope>
</reference>
<accession>A0A7R8UGV8</accession>
<dbReference type="SUPFAM" id="SSF48403">
    <property type="entry name" value="Ankyrin repeat"/>
    <property type="match status" value="1"/>
</dbReference>
<evidence type="ECO:0000256" key="7">
    <source>
        <dbReference type="PROSITE-ProRule" id="PRU00023"/>
    </source>
</evidence>
<dbReference type="Pfam" id="PF13637">
    <property type="entry name" value="Ank_4"/>
    <property type="match status" value="1"/>
</dbReference>
<dbReference type="Pfam" id="PF12796">
    <property type="entry name" value="Ank_2"/>
    <property type="match status" value="1"/>
</dbReference>
<dbReference type="FunCoup" id="A0A7R8UGV8">
    <property type="interactions" value="1336"/>
</dbReference>
<keyword evidence="3" id="KW-0677">Repeat</keyword>
<dbReference type="PANTHER" id="PTHR24161">
    <property type="entry name" value="ANK_REP_REGION DOMAIN-CONTAINING PROTEIN-RELATED"/>
    <property type="match status" value="1"/>
</dbReference>
<feature type="transmembrane region" description="Helical" evidence="8">
    <location>
        <begin position="341"/>
        <end position="360"/>
    </location>
</feature>
<evidence type="ECO:0000256" key="6">
    <source>
        <dbReference type="ARBA" id="ARBA00023136"/>
    </source>
</evidence>
<dbReference type="InterPro" id="IPR001594">
    <property type="entry name" value="Palmitoyltrfase_DHHC"/>
</dbReference>
<comment type="subcellular location">
    <subcellularLocation>
        <location evidence="1">Membrane</location>
        <topology evidence="1">Multi-pass membrane protein</topology>
    </subcellularLocation>
</comment>
<keyword evidence="8" id="KW-0012">Acyltransferase</keyword>
<dbReference type="InterPro" id="IPR002110">
    <property type="entry name" value="Ankyrin_rpt"/>
</dbReference>
<feature type="transmembrane region" description="Helical" evidence="8">
    <location>
        <begin position="292"/>
        <end position="310"/>
    </location>
</feature>
<feature type="region of interest" description="Disordered" evidence="9">
    <location>
        <begin position="1"/>
        <end position="34"/>
    </location>
</feature>
<dbReference type="OrthoDB" id="6781668at2759"/>
<keyword evidence="6 8" id="KW-0472">Membrane</keyword>
<feature type="repeat" description="ANK" evidence="7">
    <location>
        <begin position="108"/>
        <end position="140"/>
    </location>
</feature>
<feature type="transmembrane region" description="Helical" evidence="8">
    <location>
        <begin position="316"/>
        <end position="334"/>
    </location>
</feature>
<keyword evidence="5 7" id="KW-0040">ANK repeat</keyword>
<feature type="repeat" description="ANK" evidence="7">
    <location>
        <begin position="74"/>
        <end position="106"/>
    </location>
</feature>
<dbReference type="PROSITE" id="PS50216">
    <property type="entry name" value="DHHC"/>
    <property type="match status" value="1"/>
</dbReference>
<evidence type="ECO:0000259" key="10">
    <source>
        <dbReference type="Pfam" id="PF01529"/>
    </source>
</evidence>
<keyword evidence="4 8" id="KW-1133">Transmembrane helix</keyword>
<dbReference type="InParanoid" id="A0A7R8UGV8"/>
<feature type="transmembrane region" description="Helical" evidence="8">
    <location>
        <begin position="366"/>
        <end position="389"/>
    </location>
</feature>
<sequence length="624" mass="70041">MYQSACNAAATGSCSEPEREHRERDALIPQEPATAPIEPDYSGFDIVKATQYGAISRVKELVEAGWDVNQPDSETVTLLHWAAINNRRDIIKYFLEKGAVVDAVGGELNATPLHWATRQGHLGAVVLLMAAGADPSLRDAEGCSCIHLAAQFGHTALVAYFIARGVNPDLQDRGGMTALMWASWKVSALDPVRLLLTLGANTALVDHTHGNTALHWAILARNATAISTLVIKGKSSLDIPNLRGDTPLSMLQAQAGAIWISQKVADRVRDLSQTSQRRNFFKRMTSDSRVRWWTMAALPFLAFYLAGLIFSANTLFIIKFFLLGCLYAVTQFIGRSLFDEHLMALLPLSVYLATKLWFYVTWLVYIVSAVSAVTTVAFLVSSILLWICFLKSWRGDPGVIRPTQEQRFRTIVELSERGGSGFDPSSFCSACLVRRPIRSKHCSVCDRCVARFDHHCPWVGNCIGVNNHKYFMGFLWCLLLMCSWMLYGGGNYYVHACNMTLDDNFWNTLNAIGSCNPWIGWVMANALLHMSWVTILTACQTYQVICLGMTTNERMNRGRYRHFQAKGGKSPFTRGPFHNLIDFLECSCFGLFKPQKIDWMQFFDFEKSIEHEPLLRATDNYQYV</sequence>
<comment type="domain">
    <text evidence="8">The DHHC domain is required for palmitoyltransferase activity.</text>
</comment>
<evidence type="ECO:0000313" key="11">
    <source>
        <dbReference type="EMBL" id="CAD7080322.1"/>
    </source>
</evidence>
<dbReference type="OMA" id="FWVGFRY"/>
<dbReference type="EMBL" id="LR899010">
    <property type="protein sequence ID" value="CAD7080322.1"/>
    <property type="molecule type" value="Genomic_DNA"/>
</dbReference>
<evidence type="ECO:0000256" key="1">
    <source>
        <dbReference type="ARBA" id="ARBA00004141"/>
    </source>
</evidence>
<evidence type="ECO:0000313" key="12">
    <source>
        <dbReference type="Proteomes" id="UP000594454"/>
    </source>
</evidence>
<protein>
    <recommendedName>
        <fullName evidence="8">Palmitoyltransferase</fullName>
        <ecNumber evidence="8">2.3.1.225</ecNumber>
    </recommendedName>
</protein>
<dbReference type="Gene3D" id="1.25.40.20">
    <property type="entry name" value="Ankyrin repeat-containing domain"/>
    <property type="match status" value="1"/>
</dbReference>
<feature type="compositionally biased region" description="Basic and acidic residues" evidence="9">
    <location>
        <begin position="16"/>
        <end position="26"/>
    </location>
</feature>
<feature type="transmembrane region" description="Helical" evidence="8">
    <location>
        <begin position="470"/>
        <end position="487"/>
    </location>
</feature>
<dbReference type="PROSITE" id="PS50297">
    <property type="entry name" value="ANK_REP_REGION"/>
    <property type="match status" value="3"/>
</dbReference>
<evidence type="ECO:0000256" key="5">
    <source>
        <dbReference type="ARBA" id="ARBA00023043"/>
    </source>
</evidence>
<dbReference type="EC" id="2.3.1.225" evidence="8"/>
<gene>
    <name evidence="11" type="ORF">HERILL_LOCUS3481</name>
</gene>
<feature type="repeat" description="ANK" evidence="7">
    <location>
        <begin position="141"/>
        <end position="173"/>
    </location>
</feature>
<dbReference type="PROSITE" id="PS50088">
    <property type="entry name" value="ANK_REPEAT"/>
    <property type="match status" value="3"/>
</dbReference>
<feature type="transmembrane region" description="Helical" evidence="8">
    <location>
        <begin position="530"/>
        <end position="551"/>
    </location>
</feature>
<evidence type="ECO:0000256" key="3">
    <source>
        <dbReference type="ARBA" id="ARBA00022737"/>
    </source>
</evidence>
<keyword evidence="8" id="KW-0808">Transferase</keyword>
<organism evidence="11 12">
    <name type="scientific">Hermetia illucens</name>
    <name type="common">Black soldier fly</name>
    <dbReference type="NCBI Taxonomy" id="343691"/>
    <lineage>
        <taxon>Eukaryota</taxon>
        <taxon>Metazoa</taxon>
        <taxon>Ecdysozoa</taxon>
        <taxon>Arthropoda</taxon>
        <taxon>Hexapoda</taxon>
        <taxon>Insecta</taxon>
        <taxon>Pterygota</taxon>
        <taxon>Neoptera</taxon>
        <taxon>Endopterygota</taxon>
        <taxon>Diptera</taxon>
        <taxon>Brachycera</taxon>
        <taxon>Stratiomyomorpha</taxon>
        <taxon>Stratiomyidae</taxon>
        <taxon>Hermetiinae</taxon>
        <taxon>Hermetia</taxon>
    </lineage>
</organism>
<feature type="domain" description="Palmitoyltransferase DHHC" evidence="10">
    <location>
        <begin position="423"/>
        <end position="557"/>
    </location>
</feature>
<comment type="catalytic activity">
    <reaction evidence="8">
        <text>L-cysteinyl-[protein] + hexadecanoyl-CoA = S-hexadecanoyl-L-cysteinyl-[protein] + CoA</text>
        <dbReference type="Rhea" id="RHEA:36683"/>
        <dbReference type="Rhea" id="RHEA-COMP:10131"/>
        <dbReference type="Rhea" id="RHEA-COMP:11032"/>
        <dbReference type="ChEBI" id="CHEBI:29950"/>
        <dbReference type="ChEBI" id="CHEBI:57287"/>
        <dbReference type="ChEBI" id="CHEBI:57379"/>
        <dbReference type="ChEBI" id="CHEBI:74151"/>
        <dbReference type="EC" id="2.3.1.225"/>
    </reaction>
</comment>
<keyword evidence="2 8" id="KW-0812">Transmembrane</keyword>
<evidence type="ECO:0000256" key="8">
    <source>
        <dbReference type="RuleBase" id="RU079119"/>
    </source>
</evidence>
<evidence type="ECO:0000256" key="4">
    <source>
        <dbReference type="ARBA" id="ARBA00022989"/>
    </source>
</evidence>
<dbReference type="PANTHER" id="PTHR24161:SF85">
    <property type="entry name" value="PALMITOYLTRANSFERASE HIP14"/>
    <property type="match status" value="1"/>
</dbReference>
<dbReference type="InterPro" id="IPR036770">
    <property type="entry name" value="Ankyrin_rpt-contain_sf"/>
</dbReference>
<comment type="similarity">
    <text evidence="8">Belongs to the DHHC palmitoyltransferase family.</text>
</comment>
<dbReference type="SMART" id="SM00248">
    <property type="entry name" value="ANK"/>
    <property type="match status" value="5"/>
</dbReference>
<dbReference type="GO" id="GO:0019706">
    <property type="term" value="F:protein-cysteine S-palmitoyltransferase activity"/>
    <property type="evidence" value="ECO:0007669"/>
    <property type="project" value="UniProtKB-EC"/>
</dbReference>
<proteinExistence type="inferred from homology"/>
<name>A0A7R8UGV8_HERIL</name>
<keyword evidence="12" id="KW-1185">Reference proteome</keyword>
<dbReference type="Pfam" id="PF01529">
    <property type="entry name" value="DHHC"/>
    <property type="match status" value="1"/>
</dbReference>
<feature type="compositionally biased region" description="Polar residues" evidence="9">
    <location>
        <begin position="1"/>
        <end position="14"/>
    </location>
</feature>
<evidence type="ECO:0000256" key="2">
    <source>
        <dbReference type="ARBA" id="ARBA00022692"/>
    </source>
</evidence>